<comment type="caution">
    <text evidence="9">The sequence shown here is derived from an EMBL/GenBank/DDBJ whole genome shotgun (WGS) entry which is preliminary data.</text>
</comment>
<keyword evidence="1 4" id="KW-0489">Methyltransferase</keyword>
<dbReference type="InterPro" id="IPR035247">
    <property type="entry name" value="PRMT5_TIM"/>
</dbReference>
<dbReference type="Gene3D" id="3.40.50.150">
    <property type="entry name" value="Vaccinia Virus protein VP39"/>
    <property type="match status" value="1"/>
</dbReference>
<keyword evidence="2 4" id="KW-0808">Transferase</keyword>
<dbReference type="InterPro" id="IPR035248">
    <property type="entry name" value="PRMT5_C"/>
</dbReference>
<evidence type="ECO:0000259" key="7">
    <source>
        <dbReference type="Pfam" id="PF17285"/>
    </source>
</evidence>
<dbReference type="EMBL" id="CAXHTA020000007">
    <property type="protein sequence ID" value="CAL5222774.1"/>
    <property type="molecule type" value="Genomic_DNA"/>
</dbReference>
<feature type="domain" description="PRMT5 oligomerisation" evidence="8">
    <location>
        <begin position="488"/>
        <end position="651"/>
    </location>
</feature>
<dbReference type="Gene3D" id="2.70.160.11">
    <property type="entry name" value="Hnrnp arginine n-methyltransferase1"/>
    <property type="match status" value="1"/>
</dbReference>
<keyword evidence="10" id="KW-1185">Reference proteome</keyword>
<proteinExistence type="inferred from homology"/>
<dbReference type="InterPro" id="IPR007857">
    <property type="entry name" value="Arg_MeTrfase_PRMT5"/>
</dbReference>
<evidence type="ECO:0000313" key="10">
    <source>
        <dbReference type="Proteomes" id="UP001497392"/>
    </source>
</evidence>
<evidence type="ECO:0000256" key="5">
    <source>
        <dbReference type="SAM" id="MobiDB-lite"/>
    </source>
</evidence>
<dbReference type="SUPFAM" id="SSF53335">
    <property type="entry name" value="S-adenosyl-L-methionine-dependent methyltransferases"/>
    <property type="match status" value="1"/>
</dbReference>
<dbReference type="PIRSF" id="PIRSF015894">
    <property type="entry name" value="Skb1_MeTrfase"/>
    <property type="match status" value="1"/>
</dbReference>
<evidence type="ECO:0000259" key="6">
    <source>
        <dbReference type="Pfam" id="PF05185"/>
    </source>
</evidence>
<dbReference type="InterPro" id="IPR025799">
    <property type="entry name" value="Arg_MeTrfase"/>
</dbReference>
<accession>A0ABP1FS66</accession>
<dbReference type="InterPro" id="IPR035075">
    <property type="entry name" value="PRMT5"/>
</dbReference>
<protein>
    <recommendedName>
        <fullName evidence="4">Protein arginine N-methyltransferase</fullName>
    </recommendedName>
</protein>
<evidence type="ECO:0000256" key="4">
    <source>
        <dbReference type="PIRNR" id="PIRNR015894"/>
    </source>
</evidence>
<gene>
    <name evidence="9" type="primary">g5187</name>
    <name evidence="9" type="ORF">VP750_LOCUS4433</name>
</gene>
<feature type="compositionally biased region" description="Polar residues" evidence="5">
    <location>
        <begin position="265"/>
        <end position="285"/>
    </location>
</feature>
<dbReference type="PANTHER" id="PTHR10738">
    <property type="entry name" value="PROTEIN ARGININE N-METHYLTRANSFERASE 5"/>
    <property type="match status" value="1"/>
</dbReference>
<comment type="similarity">
    <text evidence="4">Belongs to the class I-like SAM-binding methyltransferase superfamily.</text>
</comment>
<evidence type="ECO:0000313" key="9">
    <source>
        <dbReference type="EMBL" id="CAL5222774.1"/>
    </source>
</evidence>
<dbReference type="Gene3D" id="3.20.20.150">
    <property type="entry name" value="Divalent-metal-dependent TIM barrel enzymes"/>
    <property type="match status" value="1"/>
</dbReference>
<organism evidence="9 10">
    <name type="scientific">Coccomyxa viridis</name>
    <dbReference type="NCBI Taxonomy" id="1274662"/>
    <lineage>
        <taxon>Eukaryota</taxon>
        <taxon>Viridiplantae</taxon>
        <taxon>Chlorophyta</taxon>
        <taxon>core chlorophytes</taxon>
        <taxon>Trebouxiophyceae</taxon>
        <taxon>Trebouxiophyceae incertae sedis</taxon>
        <taxon>Coccomyxaceae</taxon>
        <taxon>Coccomyxa</taxon>
    </lineage>
</organism>
<dbReference type="PANTHER" id="PTHR10738:SF0">
    <property type="entry name" value="PROTEIN ARGININE N-METHYLTRANSFERASE 5"/>
    <property type="match status" value="1"/>
</dbReference>
<dbReference type="Pfam" id="PF05185">
    <property type="entry name" value="PRMT5"/>
    <property type="match status" value="1"/>
</dbReference>
<feature type="domain" description="PRMT5 TIM barrel" evidence="7">
    <location>
        <begin position="36"/>
        <end position="308"/>
    </location>
</feature>
<feature type="region of interest" description="Disordered" evidence="5">
    <location>
        <begin position="261"/>
        <end position="285"/>
    </location>
</feature>
<evidence type="ECO:0000256" key="2">
    <source>
        <dbReference type="ARBA" id="ARBA00022679"/>
    </source>
</evidence>
<reference evidence="9 10" key="1">
    <citation type="submission" date="2024-06" db="EMBL/GenBank/DDBJ databases">
        <authorList>
            <person name="Kraege A."/>
            <person name="Thomma B."/>
        </authorList>
    </citation>
    <scope>NUCLEOTIDE SEQUENCE [LARGE SCALE GENOMIC DNA]</scope>
</reference>
<dbReference type="Pfam" id="PF17285">
    <property type="entry name" value="PRMT5_TIM"/>
    <property type="match status" value="1"/>
</dbReference>
<evidence type="ECO:0000256" key="3">
    <source>
        <dbReference type="ARBA" id="ARBA00022691"/>
    </source>
</evidence>
<sequence length="654" mass="72404">MPLGKRTDCGDAKYSGVQVPFAADINSSLQEHLDAGFDFITAPLISPDAVSQPVPPDSIQLPYSPTDILLVQPTYSNQVVGVTSHGIEPDSEAPDARLAGAKALRLELEWASHMSLQACILPLPQLRCNAHLACILNQVLNGLSNTSIWVQIPLSSQSEAAADNSHSSGDSWRAWNEVRCLCNHSTKLGVILEVQSEVPRLEEVLRWHGEPVKALLLPTSAFLTNRRGYPTLSKAHQELLTRFFQLGVQVVLSGESRHSHLGTDTVPSAQNGFPSLSESSASGTSVPVNGVSAHPLQLYCEYLSYVFRRPQLPQGQEEMEIGYRDYLQVPLQPLQDNLELQTYETFERDTPKYAAYEQAVHDALLDRVPQSEAATRTTVLMVVGAGRGPLVRAALNAARQTERRLKIYAIEKNPNAVVTLHKLVAAERWEDQVTVVAVDMRSWQAPEQADILVSELLGSFGDNELSPECLDGAQRFLRSGGISIPCAYTSHLQPITSAKLWSEVQGYNDLEHYETPYVVKMHRFTPLSAPQPVFSFHHPSKEPRPDNTRSISLAFPRDGSPEALCHGLAGYFDTQLYGQVTLSIHPQTHTEEMHSWFPIYFPFKAPVHCPAGAAIQVHMWRCSANHKVWYEWAMTAPSVTTIHNPNGRSYHVGL</sequence>
<dbReference type="Proteomes" id="UP001497392">
    <property type="component" value="Unassembled WGS sequence"/>
</dbReference>
<name>A0ABP1FS66_9CHLO</name>
<dbReference type="Pfam" id="PF17286">
    <property type="entry name" value="PRMT5_C"/>
    <property type="match status" value="1"/>
</dbReference>
<evidence type="ECO:0000256" key="1">
    <source>
        <dbReference type="ARBA" id="ARBA00022603"/>
    </source>
</evidence>
<keyword evidence="3 4" id="KW-0949">S-adenosyl-L-methionine</keyword>
<dbReference type="PROSITE" id="PS51678">
    <property type="entry name" value="SAM_MT_PRMT"/>
    <property type="match status" value="1"/>
</dbReference>
<dbReference type="InterPro" id="IPR029063">
    <property type="entry name" value="SAM-dependent_MTases_sf"/>
</dbReference>
<evidence type="ECO:0000259" key="8">
    <source>
        <dbReference type="Pfam" id="PF17286"/>
    </source>
</evidence>
<feature type="domain" description="PRMT5 arginine-N-methyltransferase" evidence="6">
    <location>
        <begin position="316"/>
        <end position="484"/>
    </location>
</feature>